<dbReference type="PROSITE" id="PS00197">
    <property type="entry name" value="2FE2S_FER_1"/>
    <property type="match status" value="1"/>
</dbReference>
<evidence type="ECO:0000313" key="2">
    <source>
        <dbReference type="EMBL" id="QGY80366.1"/>
    </source>
</evidence>
<dbReference type="InterPro" id="IPR036010">
    <property type="entry name" value="2Fe-2S_ferredoxin-like_sf"/>
</dbReference>
<dbReference type="AlphaFoldDB" id="A0A6I6L8N2"/>
<dbReference type="InterPro" id="IPR006058">
    <property type="entry name" value="2Fe2S_fd_BS"/>
</dbReference>
<dbReference type="GO" id="GO:0051537">
    <property type="term" value="F:2 iron, 2 sulfur cluster binding"/>
    <property type="evidence" value="ECO:0007669"/>
    <property type="project" value="InterPro"/>
</dbReference>
<dbReference type="PROSITE" id="PS51085">
    <property type="entry name" value="2FE2S_FER_2"/>
    <property type="match status" value="1"/>
</dbReference>
<proteinExistence type="predicted"/>
<dbReference type="CDD" id="cd00207">
    <property type="entry name" value="fer2"/>
    <property type="match status" value="1"/>
</dbReference>
<feature type="domain" description="2Fe-2S ferredoxin-type" evidence="1">
    <location>
        <begin position="123"/>
        <end position="199"/>
    </location>
</feature>
<evidence type="ECO:0000259" key="1">
    <source>
        <dbReference type="PROSITE" id="PS51085"/>
    </source>
</evidence>
<dbReference type="InterPro" id="IPR012675">
    <property type="entry name" value="Beta-grasp_dom_sf"/>
</dbReference>
<dbReference type="Gene3D" id="3.10.20.30">
    <property type="match status" value="1"/>
</dbReference>
<dbReference type="Pfam" id="PF00111">
    <property type="entry name" value="Fer2"/>
    <property type="match status" value="1"/>
</dbReference>
<organism evidence="2 3">
    <name type="scientific">Sphingorhabdus lacus</name>
    <dbReference type="NCBI Taxonomy" id="392610"/>
    <lineage>
        <taxon>Bacteria</taxon>
        <taxon>Pseudomonadati</taxon>
        <taxon>Pseudomonadota</taxon>
        <taxon>Alphaproteobacteria</taxon>
        <taxon>Sphingomonadales</taxon>
        <taxon>Sphingomonadaceae</taxon>
        <taxon>Sphingorhabdus</taxon>
    </lineage>
</organism>
<sequence length="205" mass="21191">MIRATTSVTTAVSPFMMLRPMSEKYSMNCSDAPAFRSLASAASVVSSTGRTTAPATADKQSASWSRVSESGPVNVSACLPQSWPSRSSTATAAISLASIRLGVGETQLHHELFGGRAGICGRHTLTVGTQTVDVEGYPSLLAAMDGHGIPVVADCRAGHCGLCRRRIVSGDVIHGPALACEVKAGECLPCVAIPLTDLELAAPCH</sequence>
<dbReference type="Proteomes" id="UP000428803">
    <property type="component" value="Chromosome"/>
</dbReference>
<evidence type="ECO:0000313" key="3">
    <source>
        <dbReference type="Proteomes" id="UP000428803"/>
    </source>
</evidence>
<reference evidence="3" key="1">
    <citation type="submission" date="2019-01" db="EMBL/GenBank/DDBJ databases">
        <title>Sphingorhabdus lacus sp.nov., isolated from an oligotrophic freshwater lake.</title>
        <authorList>
            <person name="Park M."/>
        </authorList>
    </citation>
    <scope>NUCLEOTIDE SEQUENCE [LARGE SCALE GENOMIC DNA]</scope>
    <source>
        <strain evidence="3">IMCC1753</strain>
    </source>
</reference>
<keyword evidence="3" id="KW-1185">Reference proteome</keyword>
<dbReference type="EMBL" id="CP035733">
    <property type="protein sequence ID" value="QGY80366.1"/>
    <property type="molecule type" value="Genomic_DNA"/>
</dbReference>
<name>A0A6I6L8N2_9SPHN</name>
<accession>A0A6I6L8N2</accession>
<dbReference type="SUPFAM" id="SSF54292">
    <property type="entry name" value="2Fe-2S ferredoxin-like"/>
    <property type="match status" value="1"/>
</dbReference>
<gene>
    <name evidence="2" type="ORF">EUU25_06865</name>
</gene>
<dbReference type="KEGG" id="slaa:EUU25_06865"/>
<dbReference type="InterPro" id="IPR001041">
    <property type="entry name" value="2Fe-2S_ferredoxin-type"/>
</dbReference>
<protein>
    <submittedName>
        <fullName evidence="2">2Fe-2S iron-sulfur cluster binding domain-containing protein</fullName>
    </submittedName>
</protein>